<sequence length="151" mass="17020">MDALKKLYTTTTVITVNTKRGMNGITVAWITRVSIKPPMVAISIGKSRYSFELLKETEIFGICILGKNARRIAEHFGSISGRYKNKFENINYKLSSRGIPIVEGTIAYIECKKVSITETGDHFIFVGEVVEQIVYSDEKPLLYGEHKILEV</sequence>
<dbReference type="Pfam" id="PF01613">
    <property type="entry name" value="Flavin_Reduct"/>
    <property type="match status" value="1"/>
</dbReference>
<dbReference type="PANTHER" id="PTHR30466:SF11">
    <property type="entry name" value="FLAVIN-DEPENDENT MONOOXYGENASE, REDUCTASE SUBUNIT HSAB"/>
    <property type="match status" value="1"/>
</dbReference>
<evidence type="ECO:0000259" key="3">
    <source>
        <dbReference type="SMART" id="SM00903"/>
    </source>
</evidence>
<evidence type="ECO:0000256" key="2">
    <source>
        <dbReference type="ARBA" id="ARBA00023002"/>
    </source>
</evidence>
<dbReference type="RefSeq" id="WP_207566351.1">
    <property type="nucleotide sequence ID" value="NZ_CP071446.1"/>
</dbReference>
<feature type="domain" description="Flavin reductase like" evidence="3">
    <location>
        <begin position="4"/>
        <end position="150"/>
    </location>
</feature>
<dbReference type="InterPro" id="IPR012349">
    <property type="entry name" value="Split_barrel_FMN-bd"/>
</dbReference>
<evidence type="ECO:0000313" key="5">
    <source>
        <dbReference type="Proteomes" id="UP000671862"/>
    </source>
</evidence>
<dbReference type="Gene3D" id="2.30.110.10">
    <property type="entry name" value="Electron Transport, Fmn-binding Protein, Chain A"/>
    <property type="match status" value="1"/>
</dbReference>
<accession>A0ABX7S551</accession>
<dbReference type="InterPro" id="IPR050268">
    <property type="entry name" value="NADH-dep_flavin_reductase"/>
</dbReference>
<reference evidence="4 5" key="1">
    <citation type="submission" date="2021-03" db="EMBL/GenBank/DDBJ databases">
        <title>Thermosipho ferrireducens sp.nov., an anaerobic thermophilic iron-reducing bacterium isolated from a deep-sea hydrothermal sulfide deposits.</title>
        <authorList>
            <person name="Zeng X."/>
            <person name="Chen Y."/>
            <person name="Shao Z."/>
        </authorList>
    </citation>
    <scope>NUCLEOTIDE SEQUENCE [LARGE SCALE GENOMIC DNA]</scope>
    <source>
        <strain evidence="4 5">JL129W03</strain>
    </source>
</reference>
<evidence type="ECO:0000256" key="1">
    <source>
        <dbReference type="ARBA" id="ARBA00008898"/>
    </source>
</evidence>
<dbReference type="EMBL" id="CP071446">
    <property type="protein sequence ID" value="QTA37627.1"/>
    <property type="molecule type" value="Genomic_DNA"/>
</dbReference>
<protein>
    <submittedName>
        <fullName evidence="4">Flavin reductase</fullName>
    </submittedName>
</protein>
<dbReference type="SUPFAM" id="SSF50475">
    <property type="entry name" value="FMN-binding split barrel"/>
    <property type="match status" value="1"/>
</dbReference>
<gene>
    <name evidence="4" type="ORF">JYK00_07805</name>
</gene>
<dbReference type="PANTHER" id="PTHR30466">
    <property type="entry name" value="FLAVIN REDUCTASE"/>
    <property type="match status" value="1"/>
</dbReference>
<proteinExistence type="inferred from homology"/>
<keyword evidence="2" id="KW-0560">Oxidoreductase</keyword>
<comment type="similarity">
    <text evidence="1">Belongs to the non-flavoprotein flavin reductase family.</text>
</comment>
<dbReference type="InterPro" id="IPR002563">
    <property type="entry name" value="Flavin_Rdtase-like_dom"/>
</dbReference>
<dbReference type="Proteomes" id="UP000671862">
    <property type="component" value="Chromosome"/>
</dbReference>
<keyword evidence="5" id="KW-1185">Reference proteome</keyword>
<organism evidence="4 5">
    <name type="scientific">Thermosipho ferrireducens</name>
    <dbReference type="NCBI Taxonomy" id="2571116"/>
    <lineage>
        <taxon>Bacteria</taxon>
        <taxon>Thermotogati</taxon>
        <taxon>Thermotogota</taxon>
        <taxon>Thermotogae</taxon>
        <taxon>Thermotogales</taxon>
        <taxon>Fervidobacteriaceae</taxon>
        <taxon>Thermosipho</taxon>
    </lineage>
</organism>
<name>A0ABX7S551_9BACT</name>
<evidence type="ECO:0000313" key="4">
    <source>
        <dbReference type="EMBL" id="QTA37627.1"/>
    </source>
</evidence>
<dbReference type="SMART" id="SM00903">
    <property type="entry name" value="Flavin_Reduct"/>
    <property type="match status" value="1"/>
</dbReference>